<sequence length="128" mass="13576">MFQFFSGLDPTLVLCLFVPAAMIFAAWSLQIACAIASVDPPDFWQSLLCTFLVVVANIVLRFWVNTSVSAPGLGTSLLAPIVLTIAIVAILVRTGPLSALVVTTCQGLIFTALYLGLSMLNSTIAITI</sequence>
<feature type="transmembrane region" description="Helical" evidence="1">
    <location>
        <begin position="71"/>
        <end position="91"/>
    </location>
</feature>
<evidence type="ECO:0000256" key="1">
    <source>
        <dbReference type="SAM" id="Phobius"/>
    </source>
</evidence>
<keyword evidence="1" id="KW-1133">Transmembrane helix</keyword>
<dbReference type="KEGG" id="bgok:Pr1d_00550"/>
<gene>
    <name evidence="2" type="ORF">Pr1d_00550</name>
</gene>
<keyword evidence="1" id="KW-0812">Transmembrane</keyword>
<reference evidence="2 3" key="1">
    <citation type="submission" date="2019-08" db="EMBL/GenBank/DDBJ databases">
        <title>Deep-cultivation of Planctomycetes and their phenomic and genomic characterization uncovers novel biology.</title>
        <authorList>
            <person name="Wiegand S."/>
            <person name="Jogler M."/>
            <person name="Boedeker C."/>
            <person name="Pinto D."/>
            <person name="Vollmers J."/>
            <person name="Rivas-Marin E."/>
            <person name="Kohn T."/>
            <person name="Peeters S.H."/>
            <person name="Heuer A."/>
            <person name="Rast P."/>
            <person name="Oberbeckmann S."/>
            <person name="Bunk B."/>
            <person name="Jeske O."/>
            <person name="Meyerdierks A."/>
            <person name="Storesund J.E."/>
            <person name="Kallscheuer N."/>
            <person name="Luecker S."/>
            <person name="Lage O.M."/>
            <person name="Pohl T."/>
            <person name="Merkel B.J."/>
            <person name="Hornburger P."/>
            <person name="Mueller R.-W."/>
            <person name="Bruemmer F."/>
            <person name="Labrenz M."/>
            <person name="Spormann A.M."/>
            <person name="Op den Camp H."/>
            <person name="Overmann J."/>
            <person name="Amann R."/>
            <person name="Jetten M.S.M."/>
            <person name="Mascher T."/>
            <person name="Medema M.H."/>
            <person name="Devos D.P."/>
            <person name="Kaster A.-K."/>
            <person name="Ovreas L."/>
            <person name="Rohde M."/>
            <person name="Galperin M.Y."/>
            <person name="Jogler C."/>
        </authorList>
    </citation>
    <scope>NUCLEOTIDE SEQUENCE [LARGE SCALE GENOMIC DNA]</scope>
    <source>
        <strain evidence="2 3">Pr1d</strain>
    </source>
</reference>
<keyword evidence="1" id="KW-0472">Membrane</keyword>
<feature type="transmembrane region" description="Helical" evidence="1">
    <location>
        <begin position="12"/>
        <end position="37"/>
    </location>
</feature>
<name>A0A5B9Q5I4_9BACT</name>
<protein>
    <submittedName>
        <fullName evidence="2">Uncharacterized protein</fullName>
    </submittedName>
</protein>
<feature type="transmembrane region" description="Helical" evidence="1">
    <location>
        <begin position="43"/>
        <end position="64"/>
    </location>
</feature>
<evidence type="ECO:0000313" key="2">
    <source>
        <dbReference type="EMBL" id="QEG32795.1"/>
    </source>
</evidence>
<dbReference type="EMBL" id="CP042913">
    <property type="protein sequence ID" value="QEG32795.1"/>
    <property type="molecule type" value="Genomic_DNA"/>
</dbReference>
<dbReference type="OrthoDB" id="9848056at2"/>
<evidence type="ECO:0000313" key="3">
    <source>
        <dbReference type="Proteomes" id="UP000323917"/>
    </source>
</evidence>
<accession>A0A5B9Q5I4</accession>
<dbReference type="Proteomes" id="UP000323917">
    <property type="component" value="Chromosome"/>
</dbReference>
<organism evidence="2 3">
    <name type="scientific">Bythopirellula goksoeyrii</name>
    <dbReference type="NCBI Taxonomy" id="1400387"/>
    <lineage>
        <taxon>Bacteria</taxon>
        <taxon>Pseudomonadati</taxon>
        <taxon>Planctomycetota</taxon>
        <taxon>Planctomycetia</taxon>
        <taxon>Pirellulales</taxon>
        <taxon>Lacipirellulaceae</taxon>
        <taxon>Bythopirellula</taxon>
    </lineage>
</organism>
<keyword evidence="3" id="KW-1185">Reference proteome</keyword>
<dbReference type="RefSeq" id="WP_148071629.1">
    <property type="nucleotide sequence ID" value="NZ_CP042913.1"/>
</dbReference>
<proteinExistence type="predicted"/>
<dbReference type="AlphaFoldDB" id="A0A5B9Q5I4"/>
<feature type="transmembrane region" description="Helical" evidence="1">
    <location>
        <begin position="97"/>
        <end position="117"/>
    </location>
</feature>